<feature type="coiled-coil region" evidence="1">
    <location>
        <begin position="80"/>
        <end position="150"/>
    </location>
</feature>
<evidence type="ECO:0000313" key="2">
    <source>
        <dbReference type="EMBL" id="TNN10670.1"/>
    </source>
</evidence>
<reference evidence="2 3" key="1">
    <citation type="submission" date="2019-03" db="EMBL/GenBank/DDBJ databases">
        <title>An improved genome assembly of the fluke Schistosoma japonicum.</title>
        <authorList>
            <person name="Hu W."/>
            <person name="Luo F."/>
            <person name="Yin M."/>
            <person name="Mo X."/>
            <person name="Sun C."/>
            <person name="Wu Q."/>
            <person name="Zhu B."/>
            <person name="Xiang M."/>
            <person name="Wang J."/>
            <person name="Wang Y."/>
            <person name="Zhang T."/>
            <person name="Xu B."/>
            <person name="Zheng H."/>
            <person name="Feng Z."/>
        </authorList>
    </citation>
    <scope>NUCLEOTIDE SEQUENCE [LARGE SCALE GENOMIC DNA]</scope>
    <source>
        <strain evidence="2">HuSjv2</strain>
        <tissue evidence="2">Worms</tissue>
    </source>
</reference>
<protein>
    <submittedName>
        <fullName evidence="2">Uncharacterized protein</fullName>
    </submittedName>
</protein>
<proteinExistence type="predicted"/>
<evidence type="ECO:0000256" key="1">
    <source>
        <dbReference type="SAM" id="Coils"/>
    </source>
</evidence>
<dbReference type="OrthoDB" id="6262094at2759"/>
<keyword evidence="1" id="KW-0175">Coiled coil</keyword>
<comment type="caution">
    <text evidence="2">The sequence shown here is derived from an EMBL/GenBank/DDBJ whole genome shotgun (WGS) entry which is preliminary data.</text>
</comment>
<evidence type="ECO:0000313" key="3">
    <source>
        <dbReference type="Proteomes" id="UP000311919"/>
    </source>
</evidence>
<dbReference type="EMBL" id="SKCS01000343">
    <property type="protein sequence ID" value="TNN10670.1"/>
    <property type="molecule type" value="Genomic_DNA"/>
</dbReference>
<dbReference type="Proteomes" id="UP000311919">
    <property type="component" value="Unassembled WGS sequence"/>
</dbReference>
<accession>A0A4Z2D3E4</accession>
<keyword evidence="3" id="KW-1185">Reference proteome</keyword>
<gene>
    <name evidence="2" type="ORF">EWB00_005188</name>
</gene>
<sequence>MNKSTSTYHNHLQTISNQQNISNNKLCNLNKSFLCNSSSTLSTHSIPLHNHYTNHNHNNKSNKLLMKSSINALNIESLSMINVKEILERLKNEVEVERNKRTLITRQHNQDMTRLTTRSKVENRILLSALKHAENKAKMYRNEYQKLKTKVQAKYINSEQQNPKMSIVNNTLDNNEAVLNGQTSLNTQSTSTWNRNIFNDIMFAQCLSV</sequence>
<name>A0A4Z2D3E4_SCHJA</name>
<organism evidence="2 3">
    <name type="scientific">Schistosoma japonicum</name>
    <name type="common">Blood fluke</name>
    <dbReference type="NCBI Taxonomy" id="6182"/>
    <lineage>
        <taxon>Eukaryota</taxon>
        <taxon>Metazoa</taxon>
        <taxon>Spiralia</taxon>
        <taxon>Lophotrochozoa</taxon>
        <taxon>Platyhelminthes</taxon>
        <taxon>Trematoda</taxon>
        <taxon>Digenea</taxon>
        <taxon>Strigeidida</taxon>
        <taxon>Schistosomatoidea</taxon>
        <taxon>Schistosomatidae</taxon>
        <taxon>Schistosoma</taxon>
    </lineage>
</organism>
<dbReference type="AlphaFoldDB" id="A0A4Z2D3E4"/>